<evidence type="ECO:0000256" key="3">
    <source>
        <dbReference type="ARBA" id="ARBA00022776"/>
    </source>
</evidence>
<evidence type="ECO:0000259" key="6">
    <source>
        <dbReference type="Pfam" id="PF12894"/>
    </source>
</evidence>
<dbReference type="GO" id="GO:0051301">
    <property type="term" value="P:cell division"/>
    <property type="evidence" value="ECO:0007669"/>
    <property type="project" value="UniProtKB-KW"/>
</dbReference>
<dbReference type="OrthoDB" id="2110451at2759"/>
<dbReference type="InterPro" id="IPR024789">
    <property type="entry name" value="APC4"/>
</dbReference>
<dbReference type="AlphaFoldDB" id="A0A3D8QDW2"/>
<evidence type="ECO:0000259" key="7">
    <source>
        <dbReference type="Pfam" id="PF12896"/>
    </source>
</evidence>
<feature type="domain" description="Anaphase-promoting complex subunit 4-like WD40" evidence="6">
    <location>
        <begin position="24"/>
        <end position="127"/>
    </location>
</feature>
<dbReference type="Pfam" id="PF12896">
    <property type="entry name" value="ANAPC4"/>
    <property type="match status" value="1"/>
</dbReference>
<protein>
    <recommendedName>
        <fullName evidence="1">Anaphase-promoting complex subunit 4</fullName>
    </recommendedName>
</protein>
<sequence length="793" mass="88347">MDEPIALEVLSEKTLHHAVNPRLVAYCPSMDLLALVSTDQQVLVFRLNGQRVFTVTQKARTLKVDQIRWKPNGRAQCTMHRICQLLAISWSDGTVRLVSAESSKAVHQFSTSNDDSTGVTCMGWACNTTVRKPNSTFVRKGGSWEKLLEQESQSFGEKAPLDLPQDLTLIDIEVSLPKLSVLAAGGISEDIFSSRSSLDALFRPFDPRDRNAVDVMVVGTNNGRLHLSIYDSFVIGSFQSPVSSSRSTQLVLHEAHEQYSTHNLLLQDSNKDGDLYYVPMDLRFISASSEYLSLLASRSTALQNLLRYIHQVQSLMIGEWKATQELPGKFLRNINETLAENETRDIVQSLYHSVATGHTFPVVKEWLVDELSERGHKRWDKAVVSGLEGLRRLVHENLLPALERCSVILSRLTGIAKFQGSNDTIGFSSQQIALIVDTVACLNLVASKILMRVVEELDLFASFSSWLRYEIDRLASDSAVQSDEAMEKESSIDHSKVLLYLQTIMTGSPLAVYLQESSEEQWNEFIGIGQGVPKFNLLDQEVQKYEARQSYLTSLPRLDLLCKNLSQQADTVFKQIADAEKRNVLFGSAVKLGGVLPDSPMDMSVHELNNTSFFTYIAFIPESNKSQIHVVRIEVHLENGISTQRAIETSSWQLGEGLIVDMKMFDDSTLLVLWEFNGTTSLLNIPYASPNPPKGLPTVGSDALSVRSSTTPKVLEYPESTRLENDELMSSAQYTIPGDESFIPTKLEIRAQTGRYKPTPRLIVFGKGNVHYKVLGLPAASDDDEDTSMGDQA</sequence>
<reference evidence="8 9" key="1">
    <citation type="journal article" date="2018" name="IMA Fungus">
        <title>IMA Genome-F 9: Draft genome sequence of Annulohypoxylon stygium, Aspergillus mulundensis, Berkeleyomyces basicola (syn. Thielaviopsis basicola), Ceratocystis smalleyi, two Cercospora beticola strains, Coleophoma cylindrospora, Fusarium fracticaudum, Phialophora cf. hyalina, and Morchella septimelata.</title>
        <authorList>
            <person name="Wingfield B.D."/>
            <person name="Bills G.F."/>
            <person name="Dong Y."/>
            <person name="Huang W."/>
            <person name="Nel W.J."/>
            <person name="Swalarsk-Parry B.S."/>
            <person name="Vaghefi N."/>
            <person name="Wilken P.M."/>
            <person name="An Z."/>
            <person name="de Beer Z.W."/>
            <person name="De Vos L."/>
            <person name="Chen L."/>
            <person name="Duong T.A."/>
            <person name="Gao Y."/>
            <person name="Hammerbacher A."/>
            <person name="Kikkert J.R."/>
            <person name="Li Y."/>
            <person name="Li H."/>
            <person name="Li K."/>
            <person name="Li Q."/>
            <person name="Liu X."/>
            <person name="Ma X."/>
            <person name="Naidoo K."/>
            <person name="Pethybridge S.J."/>
            <person name="Sun J."/>
            <person name="Steenkamp E.T."/>
            <person name="van der Nest M.A."/>
            <person name="van Wyk S."/>
            <person name="Wingfield M.J."/>
            <person name="Xiong C."/>
            <person name="Yue Q."/>
            <person name="Zhang X."/>
        </authorList>
    </citation>
    <scope>NUCLEOTIDE SEQUENCE [LARGE SCALE GENOMIC DNA]</scope>
    <source>
        <strain evidence="8 9">BP5796</strain>
    </source>
</reference>
<evidence type="ECO:0000313" key="9">
    <source>
        <dbReference type="Proteomes" id="UP000256328"/>
    </source>
</evidence>
<evidence type="ECO:0000256" key="5">
    <source>
        <dbReference type="ARBA" id="ARBA00023306"/>
    </source>
</evidence>
<dbReference type="Pfam" id="PF12894">
    <property type="entry name" value="ANAPC4_WD40"/>
    <property type="match status" value="1"/>
</dbReference>
<keyword evidence="4" id="KW-0833">Ubl conjugation pathway</keyword>
<evidence type="ECO:0000256" key="4">
    <source>
        <dbReference type="ARBA" id="ARBA00022786"/>
    </source>
</evidence>
<dbReference type="Proteomes" id="UP000256328">
    <property type="component" value="Unassembled WGS sequence"/>
</dbReference>
<keyword evidence="2" id="KW-0132">Cell division</keyword>
<dbReference type="PANTHER" id="PTHR13260">
    <property type="entry name" value="ANAPHASE PROMOTING COMPLEX SUBUNIT 4 APC4"/>
    <property type="match status" value="1"/>
</dbReference>
<dbReference type="InterPro" id="IPR024790">
    <property type="entry name" value="APC4_long_dom"/>
</dbReference>
<dbReference type="InterPro" id="IPR036322">
    <property type="entry name" value="WD40_repeat_dom_sf"/>
</dbReference>
<dbReference type="EMBL" id="PDLN01000019">
    <property type="protein sequence ID" value="RDW60009.1"/>
    <property type="molecule type" value="Genomic_DNA"/>
</dbReference>
<keyword evidence="5" id="KW-0131">Cell cycle</keyword>
<dbReference type="SUPFAM" id="SSF50978">
    <property type="entry name" value="WD40 repeat-like"/>
    <property type="match status" value="1"/>
</dbReference>
<dbReference type="GO" id="GO:0005680">
    <property type="term" value="C:anaphase-promoting complex"/>
    <property type="evidence" value="ECO:0007669"/>
    <property type="project" value="InterPro"/>
</dbReference>
<evidence type="ECO:0000256" key="2">
    <source>
        <dbReference type="ARBA" id="ARBA00022618"/>
    </source>
</evidence>
<dbReference type="Gene3D" id="2.130.10.10">
    <property type="entry name" value="YVTN repeat-like/Quinoprotein amine dehydrogenase"/>
    <property type="match status" value="1"/>
</dbReference>
<organism evidence="8 9">
    <name type="scientific">Coleophoma crateriformis</name>
    <dbReference type="NCBI Taxonomy" id="565419"/>
    <lineage>
        <taxon>Eukaryota</taxon>
        <taxon>Fungi</taxon>
        <taxon>Dikarya</taxon>
        <taxon>Ascomycota</taxon>
        <taxon>Pezizomycotina</taxon>
        <taxon>Leotiomycetes</taxon>
        <taxon>Helotiales</taxon>
        <taxon>Dermateaceae</taxon>
        <taxon>Coleophoma</taxon>
    </lineage>
</organism>
<dbReference type="InterPro" id="IPR024977">
    <property type="entry name" value="Apc4-like_WD40_dom"/>
</dbReference>
<proteinExistence type="predicted"/>
<comment type="caution">
    <text evidence="8">The sequence shown here is derived from an EMBL/GenBank/DDBJ whole genome shotgun (WGS) entry which is preliminary data.</text>
</comment>
<gene>
    <name evidence="8" type="ORF">BP5796_11615</name>
</gene>
<evidence type="ECO:0000313" key="8">
    <source>
        <dbReference type="EMBL" id="RDW60009.1"/>
    </source>
</evidence>
<accession>A0A3D8QDW2</accession>
<feature type="domain" description="Anaphase-promoting complex subunit 4 long" evidence="7">
    <location>
        <begin position="276"/>
        <end position="477"/>
    </location>
</feature>
<dbReference type="GO" id="GO:0031145">
    <property type="term" value="P:anaphase-promoting complex-dependent catabolic process"/>
    <property type="evidence" value="ECO:0007669"/>
    <property type="project" value="InterPro"/>
</dbReference>
<dbReference type="GO" id="GO:0034399">
    <property type="term" value="C:nuclear periphery"/>
    <property type="evidence" value="ECO:0007669"/>
    <property type="project" value="TreeGrafter"/>
</dbReference>
<dbReference type="PANTHER" id="PTHR13260:SF0">
    <property type="entry name" value="ANAPHASE-PROMOTING COMPLEX SUBUNIT 4"/>
    <property type="match status" value="1"/>
</dbReference>
<keyword evidence="3" id="KW-0498">Mitosis</keyword>
<evidence type="ECO:0000256" key="1">
    <source>
        <dbReference type="ARBA" id="ARBA00016067"/>
    </source>
</evidence>
<dbReference type="GO" id="GO:0070979">
    <property type="term" value="P:protein K11-linked ubiquitination"/>
    <property type="evidence" value="ECO:0007669"/>
    <property type="project" value="TreeGrafter"/>
</dbReference>
<name>A0A3D8QDW2_9HELO</name>
<keyword evidence="9" id="KW-1185">Reference proteome</keyword>
<dbReference type="InterPro" id="IPR015943">
    <property type="entry name" value="WD40/YVTN_repeat-like_dom_sf"/>
</dbReference>